<dbReference type="PROSITE" id="PS00108">
    <property type="entry name" value="PROTEIN_KINASE_ST"/>
    <property type="match status" value="1"/>
</dbReference>
<dbReference type="EC" id="2.7.11.1" evidence="3"/>
<feature type="domain" description="KA1" evidence="21">
    <location>
        <begin position="490"/>
        <end position="539"/>
    </location>
</feature>
<dbReference type="GO" id="GO:0005737">
    <property type="term" value="C:cytoplasm"/>
    <property type="evidence" value="ECO:0007669"/>
    <property type="project" value="TreeGrafter"/>
</dbReference>
<gene>
    <name evidence="22" type="primary">MELK</name>
</gene>
<dbReference type="Pfam" id="PF21594">
    <property type="entry name" value="UBA_MELK"/>
    <property type="match status" value="1"/>
</dbReference>
<evidence type="ECO:0000256" key="4">
    <source>
        <dbReference type="ARBA" id="ARBA00017168"/>
    </source>
</evidence>
<feature type="domain" description="Protein kinase" evidence="20">
    <location>
        <begin position="13"/>
        <end position="265"/>
    </location>
</feature>
<dbReference type="CDD" id="cd14078">
    <property type="entry name" value="STKc_MELK"/>
    <property type="match status" value="1"/>
</dbReference>
<name>A0AAY5EYA7_ELEEL</name>
<sequence>MPVDNASELLKYYEVYETIGSGGFAKVKLGRHILTGEKVAIKIMDKKDLGDDLPRVKMEMEAMKNLSHQHVCRLYHIIETASRIYMVIEYCPGGELFDYIVAKDRLSEEETRVFFRQIISALAYVHSQGYAHRDLKPENLLIDEGHNLKLIDFGLCARPKGGLGYELMTCCGSPAYAAPELIQGKAYIGSEADVWSMGVLLYALLCGYLPFDDDNCMVLYRKITSGHYKNPHWLSPGSILLLNQMMQVEPKRRLTVRQLLDHPWVMKGYSSPVEWHSTRPLGHIDEDCITEMAVSLRRSKQSTVQLVSEWKYDQTTATYLLLLAKKQRGRPVRLRAEAHGQEPTCSPLQEIQDDLLKMILPDLLTPFLAENVVMLNEVPVQLPHEPLEKPPFPQSPRSRSLDMADSAQKRKAGKVFGSLERGLDKVITMLTPSKRRGPRDTPRRIKAQYNVTLTSQTNAEQVLNQILRVLPEKNVDYVQKGYTLKCRTESDSGKVAVQFELEVCLLQKPEVVAIRRQRLKGDAWVYKHLVEDILSTTSA</sequence>
<evidence type="ECO:0000256" key="13">
    <source>
        <dbReference type="ARBA" id="ARBA00023121"/>
    </source>
</evidence>
<keyword evidence="10 18" id="KW-0547">Nucleotide-binding</keyword>
<evidence type="ECO:0000256" key="15">
    <source>
        <dbReference type="ARBA" id="ARBA00023306"/>
    </source>
</evidence>
<keyword evidence="14" id="KW-0472">Membrane</keyword>
<comment type="similarity">
    <text evidence="2">Belongs to the protein kinase superfamily. CAMK Ser/Thr protein kinase family. SNF1 subfamily.</text>
</comment>
<dbReference type="InterPro" id="IPR048637">
    <property type="entry name" value="MELK_UBA"/>
</dbReference>
<evidence type="ECO:0000256" key="8">
    <source>
        <dbReference type="ARBA" id="ARBA00022679"/>
    </source>
</evidence>
<keyword evidence="12 18" id="KW-0067">ATP-binding</keyword>
<keyword evidence="7" id="KW-0597">Phosphoprotein</keyword>
<evidence type="ECO:0000256" key="3">
    <source>
        <dbReference type="ARBA" id="ARBA00012513"/>
    </source>
</evidence>
<keyword evidence="11" id="KW-0418">Kinase</keyword>
<dbReference type="InterPro" id="IPR008271">
    <property type="entry name" value="Ser/Thr_kinase_AS"/>
</dbReference>
<dbReference type="InterPro" id="IPR028375">
    <property type="entry name" value="KA1/Ssp2_C"/>
</dbReference>
<protein>
    <recommendedName>
        <fullName evidence="4">Maternal embryonic leucine zipper kinase</fullName>
        <ecNumber evidence="3">2.7.11.1</ecNumber>
    </recommendedName>
</protein>
<dbReference type="Ensembl" id="ENSEEET00000061108.1">
    <property type="protein sequence ID" value="ENSEEEP00000061748.1"/>
    <property type="gene ID" value="ENSEEEG00000011683.2"/>
</dbReference>
<evidence type="ECO:0000256" key="14">
    <source>
        <dbReference type="ARBA" id="ARBA00023136"/>
    </source>
</evidence>
<dbReference type="Proteomes" id="UP000314983">
    <property type="component" value="Chromosome 9"/>
</dbReference>
<dbReference type="InterPro" id="IPR001772">
    <property type="entry name" value="KA1_dom"/>
</dbReference>
<evidence type="ECO:0000256" key="12">
    <source>
        <dbReference type="ARBA" id="ARBA00022840"/>
    </source>
</evidence>
<evidence type="ECO:0000313" key="22">
    <source>
        <dbReference type="Ensembl" id="ENSEEEP00000061748.1"/>
    </source>
</evidence>
<evidence type="ECO:0000256" key="7">
    <source>
        <dbReference type="ARBA" id="ARBA00022553"/>
    </source>
</evidence>
<evidence type="ECO:0000256" key="18">
    <source>
        <dbReference type="PROSITE-ProRule" id="PRU10141"/>
    </source>
</evidence>
<dbReference type="GO" id="GO:0035556">
    <property type="term" value="P:intracellular signal transduction"/>
    <property type="evidence" value="ECO:0007669"/>
    <property type="project" value="TreeGrafter"/>
</dbReference>
<dbReference type="InterPro" id="IPR017441">
    <property type="entry name" value="Protein_kinase_ATP_BS"/>
</dbReference>
<evidence type="ECO:0000256" key="5">
    <source>
        <dbReference type="ARBA" id="ARBA00022475"/>
    </source>
</evidence>
<dbReference type="Gene3D" id="1.10.510.10">
    <property type="entry name" value="Transferase(Phosphotransferase) domain 1"/>
    <property type="match status" value="1"/>
</dbReference>
<evidence type="ECO:0000313" key="23">
    <source>
        <dbReference type="Proteomes" id="UP000314983"/>
    </source>
</evidence>
<dbReference type="FunFam" id="3.30.200.20:FF:000003">
    <property type="entry name" value="Non-specific serine/threonine protein kinase"/>
    <property type="match status" value="1"/>
</dbReference>
<keyword evidence="8" id="KW-0808">Transferase</keyword>
<dbReference type="PROSITE" id="PS00107">
    <property type="entry name" value="PROTEIN_KINASE_ATP"/>
    <property type="match status" value="1"/>
</dbReference>
<dbReference type="GeneTree" id="ENSGT00940000154889"/>
<dbReference type="GO" id="GO:0005524">
    <property type="term" value="F:ATP binding"/>
    <property type="evidence" value="ECO:0007669"/>
    <property type="project" value="UniProtKB-UniRule"/>
</dbReference>
<dbReference type="SUPFAM" id="SSF56112">
    <property type="entry name" value="Protein kinase-like (PK-like)"/>
    <property type="match status" value="1"/>
</dbReference>
<evidence type="ECO:0000259" key="21">
    <source>
        <dbReference type="PROSITE" id="PS50032"/>
    </source>
</evidence>
<feature type="binding site" evidence="18">
    <location>
        <position position="42"/>
    </location>
    <ligand>
        <name>ATP</name>
        <dbReference type="ChEBI" id="CHEBI:30616"/>
    </ligand>
</feature>
<reference evidence="22" key="2">
    <citation type="submission" date="2025-08" db="UniProtKB">
        <authorList>
            <consortium name="Ensembl"/>
        </authorList>
    </citation>
    <scope>IDENTIFICATION</scope>
</reference>
<dbReference type="SUPFAM" id="SSF103243">
    <property type="entry name" value="KA1-like"/>
    <property type="match status" value="1"/>
</dbReference>
<evidence type="ECO:0000256" key="16">
    <source>
        <dbReference type="ARBA" id="ARBA00047899"/>
    </source>
</evidence>
<dbReference type="Gene3D" id="3.30.310.80">
    <property type="entry name" value="Kinase associated domain 1, KA1"/>
    <property type="match status" value="1"/>
</dbReference>
<evidence type="ECO:0000256" key="9">
    <source>
        <dbReference type="ARBA" id="ARBA00022703"/>
    </source>
</evidence>
<keyword evidence="23" id="KW-1185">Reference proteome</keyword>
<evidence type="ECO:0000256" key="11">
    <source>
        <dbReference type="ARBA" id="ARBA00022777"/>
    </source>
</evidence>
<dbReference type="SMART" id="SM00220">
    <property type="entry name" value="S_TKc"/>
    <property type="match status" value="1"/>
</dbReference>
<evidence type="ECO:0000256" key="10">
    <source>
        <dbReference type="ARBA" id="ARBA00022741"/>
    </source>
</evidence>
<accession>A0AAY5EYA7</accession>
<dbReference type="CDD" id="cd12198">
    <property type="entry name" value="MELK_C"/>
    <property type="match status" value="1"/>
</dbReference>
<evidence type="ECO:0000256" key="1">
    <source>
        <dbReference type="ARBA" id="ARBA00004202"/>
    </source>
</evidence>
<dbReference type="Pfam" id="PF00069">
    <property type="entry name" value="Pkinase"/>
    <property type="match status" value="1"/>
</dbReference>
<keyword evidence="15" id="KW-0131">Cell cycle</keyword>
<dbReference type="GO" id="GO:0005886">
    <property type="term" value="C:plasma membrane"/>
    <property type="evidence" value="ECO:0007669"/>
    <property type="project" value="UniProtKB-SubCell"/>
</dbReference>
<keyword evidence="9" id="KW-0053">Apoptosis</keyword>
<keyword evidence="5" id="KW-1003">Cell membrane</keyword>
<dbReference type="PANTHER" id="PTHR24346">
    <property type="entry name" value="MAP/MICROTUBULE AFFINITY-REGULATING KINASE"/>
    <property type="match status" value="1"/>
</dbReference>
<comment type="catalytic activity">
    <reaction evidence="17">
        <text>L-seryl-[protein] + ATP = O-phospho-L-seryl-[protein] + ADP + H(+)</text>
        <dbReference type="Rhea" id="RHEA:17989"/>
        <dbReference type="Rhea" id="RHEA-COMP:9863"/>
        <dbReference type="Rhea" id="RHEA-COMP:11604"/>
        <dbReference type="ChEBI" id="CHEBI:15378"/>
        <dbReference type="ChEBI" id="CHEBI:29999"/>
        <dbReference type="ChEBI" id="CHEBI:30616"/>
        <dbReference type="ChEBI" id="CHEBI:83421"/>
        <dbReference type="ChEBI" id="CHEBI:456216"/>
        <dbReference type="EC" id="2.7.11.1"/>
    </reaction>
</comment>
<comment type="subcellular location">
    <subcellularLocation>
        <location evidence="1">Cell membrane</location>
        <topology evidence="1">Peripheral membrane protein</topology>
    </subcellularLocation>
</comment>
<evidence type="ECO:0000256" key="19">
    <source>
        <dbReference type="SAM" id="MobiDB-lite"/>
    </source>
</evidence>
<proteinExistence type="inferred from homology"/>
<evidence type="ECO:0000259" key="20">
    <source>
        <dbReference type="PROSITE" id="PS50011"/>
    </source>
</evidence>
<dbReference type="GO" id="GO:0004674">
    <property type="term" value="F:protein serine/threonine kinase activity"/>
    <property type="evidence" value="ECO:0007669"/>
    <property type="project" value="UniProtKB-KW"/>
</dbReference>
<keyword evidence="6" id="KW-0723">Serine/threonine-protein kinase</keyword>
<dbReference type="GO" id="GO:0008289">
    <property type="term" value="F:lipid binding"/>
    <property type="evidence" value="ECO:0007669"/>
    <property type="project" value="UniProtKB-KW"/>
</dbReference>
<dbReference type="PANTHER" id="PTHR24346:SF30">
    <property type="entry name" value="MATERNAL EMBRYONIC LEUCINE ZIPPER KINASE"/>
    <property type="match status" value="1"/>
</dbReference>
<dbReference type="Pfam" id="PF02149">
    <property type="entry name" value="KA1"/>
    <property type="match status" value="1"/>
</dbReference>
<dbReference type="FunFam" id="3.30.310.80:FF:000011">
    <property type="entry name" value="Non-specific serine/threonine protein kinase"/>
    <property type="match status" value="1"/>
</dbReference>
<organism evidence="22 23">
    <name type="scientific">Electrophorus electricus</name>
    <name type="common">Electric eel</name>
    <name type="synonym">Gymnotus electricus</name>
    <dbReference type="NCBI Taxonomy" id="8005"/>
    <lineage>
        <taxon>Eukaryota</taxon>
        <taxon>Metazoa</taxon>
        <taxon>Chordata</taxon>
        <taxon>Craniata</taxon>
        <taxon>Vertebrata</taxon>
        <taxon>Euteleostomi</taxon>
        <taxon>Actinopterygii</taxon>
        <taxon>Neopterygii</taxon>
        <taxon>Teleostei</taxon>
        <taxon>Ostariophysi</taxon>
        <taxon>Gymnotiformes</taxon>
        <taxon>Gymnotoidei</taxon>
        <taxon>Gymnotidae</taxon>
        <taxon>Electrophorus</taxon>
    </lineage>
</organism>
<dbReference type="GO" id="GO:0006915">
    <property type="term" value="P:apoptotic process"/>
    <property type="evidence" value="ECO:0007669"/>
    <property type="project" value="UniProtKB-KW"/>
</dbReference>
<dbReference type="PROSITE" id="PS50011">
    <property type="entry name" value="PROTEIN_KINASE_DOM"/>
    <property type="match status" value="1"/>
</dbReference>
<comment type="catalytic activity">
    <reaction evidence="16">
        <text>L-threonyl-[protein] + ATP = O-phospho-L-threonyl-[protein] + ADP + H(+)</text>
        <dbReference type="Rhea" id="RHEA:46608"/>
        <dbReference type="Rhea" id="RHEA-COMP:11060"/>
        <dbReference type="Rhea" id="RHEA-COMP:11605"/>
        <dbReference type="ChEBI" id="CHEBI:15378"/>
        <dbReference type="ChEBI" id="CHEBI:30013"/>
        <dbReference type="ChEBI" id="CHEBI:30616"/>
        <dbReference type="ChEBI" id="CHEBI:61977"/>
        <dbReference type="ChEBI" id="CHEBI:456216"/>
        <dbReference type="EC" id="2.7.11.1"/>
    </reaction>
</comment>
<evidence type="ECO:0000256" key="17">
    <source>
        <dbReference type="ARBA" id="ARBA00048679"/>
    </source>
</evidence>
<keyword evidence="13" id="KW-0446">Lipid-binding</keyword>
<dbReference type="InterPro" id="IPR011009">
    <property type="entry name" value="Kinase-like_dom_sf"/>
</dbReference>
<evidence type="ECO:0000256" key="6">
    <source>
        <dbReference type="ARBA" id="ARBA00022527"/>
    </source>
</evidence>
<reference evidence="22 23" key="1">
    <citation type="submission" date="2020-05" db="EMBL/GenBank/DDBJ databases">
        <title>Electrophorus electricus (electric eel) genome, fEleEle1, primary haplotype.</title>
        <authorList>
            <person name="Myers G."/>
            <person name="Meyer A."/>
            <person name="Fedrigo O."/>
            <person name="Formenti G."/>
            <person name="Rhie A."/>
            <person name="Tracey A."/>
            <person name="Sims Y."/>
            <person name="Jarvis E.D."/>
        </authorList>
    </citation>
    <scope>NUCLEOTIDE SEQUENCE [LARGE SCALE GENOMIC DNA]</scope>
</reference>
<dbReference type="InterPro" id="IPR034673">
    <property type="entry name" value="MELK"/>
</dbReference>
<dbReference type="AlphaFoldDB" id="A0AAY5EYA7"/>
<dbReference type="InterPro" id="IPR000719">
    <property type="entry name" value="Prot_kinase_dom"/>
</dbReference>
<dbReference type="FunFam" id="1.10.510.10:FF:000901">
    <property type="entry name" value="Maternal embryonic leucine zipper kinase"/>
    <property type="match status" value="1"/>
</dbReference>
<evidence type="ECO:0000256" key="2">
    <source>
        <dbReference type="ARBA" id="ARBA00006234"/>
    </source>
</evidence>
<dbReference type="PROSITE" id="PS50032">
    <property type="entry name" value="KA1"/>
    <property type="match status" value="1"/>
</dbReference>
<reference evidence="22" key="3">
    <citation type="submission" date="2025-09" db="UniProtKB">
        <authorList>
            <consortium name="Ensembl"/>
        </authorList>
    </citation>
    <scope>IDENTIFICATION</scope>
</reference>
<dbReference type="CDD" id="cd14341">
    <property type="entry name" value="UBA_MELK"/>
    <property type="match status" value="1"/>
</dbReference>
<feature type="region of interest" description="Disordered" evidence="19">
    <location>
        <begin position="384"/>
        <end position="407"/>
    </location>
</feature>